<evidence type="ECO:0000313" key="1">
    <source>
        <dbReference type="EMBL" id="GAA6406199.1"/>
    </source>
</evidence>
<dbReference type="Proteomes" id="UP001600943">
    <property type="component" value="Unassembled WGS sequence"/>
</dbReference>
<organism evidence="1 2">
    <name type="scientific">Blautia hominis</name>
    <dbReference type="NCBI Taxonomy" id="2025493"/>
    <lineage>
        <taxon>Bacteria</taxon>
        <taxon>Bacillati</taxon>
        <taxon>Bacillota</taxon>
        <taxon>Clostridia</taxon>
        <taxon>Lachnospirales</taxon>
        <taxon>Lachnospiraceae</taxon>
        <taxon>Blautia</taxon>
    </lineage>
</organism>
<proteinExistence type="predicted"/>
<comment type="caution">
    <text evidence="1">The sequence shown here is derived from an EMBL/GenBank/DDBJ whole genome shotgun (WGS) entry which is preliminary data.</text>
</comment>
<sequence length="41" mass="4788">MAETIRHATTTSTYPKYNKTKHYIKKGSQTIATWSEKTKKK</sequence>
<name>A0ABQ0B417_9FIRM</name>
<evidence type="ECO:0000313" key="2">
    <source>
        <dbReference type="Proteomes" id="UP001600943"/>
    </source>
</evidence>
<gene>
    <name evidence="1" type="ORF">K040078D81_03160</name>
</gene>
<reference evidence="1 2" key="1">
    <citation type="submission" date="2024-04" db="EMBL/GenBank/DDBJ databases">
        <title>Defined microbial consortia suppress multidrug-resistant proinflammatory Enterobacteriaceae via ecological control.</title>
        <authorList>
            <person name="Furuichi M."/>
            <person name="Kawaguchi T."/>
            <person name="Pust M."/>
            <person name="Yasuma K."/>
            <person name="Plichta D."/>
            <person name="Hasegawa N."/>
            <person name="Ohya T."/>
            <person name="Bhattarai S."/>
            <person name="Sasajima S."/>
            <person name="Aoto Y."/>
            <person name="Tuganbaev T."/>
            <person name="Yaginuma M."/>
            <person name="Ueda M."/>
            <person name="Okahashi N."/>
            <person name="Amafuji K."/>
            <person name="Kiridooshi Y."/>
            <person name="Sugita K."/>
            <person name="Strazar M."/>
            <person name="Skelly A."/>
            <person name="Suda W."/>
            <person name="Hattori M."/>
            <person name="Nakamoto N."/>
            <person name="Caballero S."/>
            <person name="Norman J."/>
            <person name="Olle B."/>
            <person name="Tanoue T."/>
            <person name="Arita M."/>
            <person name="Bucci V."/>
            <person name="Atarashi K."/>
            <person name="Xavier R."/>
            <person name="Honda K."/>
        </authorList>
    </citation>
    <scope>NUCLEOTIDE SEQUENCE [LARGE SCALE GENOMIC DNA]</scope>
    <source>
        <strain evidence="2">k04-0078-D8-1</strain>
    </source>
</reference>
<dbReference type="RefSeq" id="WP_390403174.1">
    <property type="nucleotide sequence ID" value="NZ_BAABYW010000001.1"/>
</dbReference>
<keyword evidence="2" id="KW-1185">Reference proteome</keyword>
<protein>
    <submittedName>
        <fullName evidence="1">Uncharacterized protein</fullName>
    </submittedName>
</protein>
<dbReference type="EMBL" id="BAABYW010000001">
    <property type="protein sequence ID" value="GAA6406199.1"/>
    <property type="molecule type" value="Genomic_DNA"/>
</dbReference>
<accession>A0ABQ0B417</accession>